<dbReference type="EMBL" id="AY009095">
    <property type="protein sequence ID" value="AAK09045.1"/>
    <property type="molecule type" value="Genomic_DNA"/>
</dbReference>
<accession>Q9ALL6</accession>
<protein>
    <submittedName>
        <fullName evidence="2">CS7 fimbria major subunit CsvA</fullName>
    </submittedName>
</protein>
<name>Q9ALL6_ECOLX</name>
<dbReference type="RefSeq" id="WP_000727989.1">
    <property type="nucleotide sequence ID" value="NZ_CP023350.1"/>
</dbReference>
<sequence>MKKKLLIASVLAMATVSGSVLAAVTNGQLTFNWQGVVPSAPVTKNTWAFVNGLDIPFTPGTEQLNITLGADKGITARSVKPYDFFIVPVTGTVTAGSPVTRSDTTSMNSVKAFLSSEPVSNGFVGNKQLTLSTTAEAVTGQVAITLNGQPLKVGSANATTVAMDTNKKESHISIDMNAKASASDVAEGSAINFVAPVTFAVDI</sequence>
<evidence type="ECO:0000313" key="2">
    <source>
        <dbReference type="EMBL" id="AAK09045.1"/>
    </source>
</evidence>
<gene>
    <name evidence="2" type="primary">csvA</name>
</gene>
<feature type="signal peptide" evidence="1">
    <location>
        <begin position="1"/>
        <end position="22"/>
    </location>
</feature>
<keyword evidence="1" id="KW-0732">Signal</keyword>
<organism evidence="2">
    <name type="scientific">Escherichia coli</name>
    <dbReference type="NCBI Taxonomy" id="562"/>
    <lineage>
        <taxon>Bacteria</taxon>
        <taxon>Pseudomonadati</taxon>
        <taxon>Pseudomonadota</taxon>
        <taxon>Gammaproteobacteria</taxon>
        <taxon>Enterobacterales</taxon>
        <taxon>Enterobacteriaceae</taxon>
        <taxon>Escherichia</taxon>
    </lineage>
</organism>
<reference evidence="2" key="1">
    <citation type="submission" date="2000-10" db="EMBL/GenBank/DDBJ databases">
        <title>The CS7 subunit protein is homologous to the CS5 protein of enterotoxigenic Escherichia coli.</title>
        <authorList>
            <person name="Steinsland H."/>
            <person name="Gaastra W."/>
            <person name="Valvatne H."/>
            <person name="Sommerfelt H."/>
        </authorList>
    </citation>
    <scope>NUCLEOTIDE SEQUENCE</scope>
    <source>
        <strain evidence="2">E29101A</strain>
    </source>
</reference>
<feature type="chain" id="PRO_5030176630" evidence="1">
    <location>
        <begin position="23"/>
        <end position="203"/>
    </location>
</feature>
<dbReference type="AlphaFoldDB" id="Q9ALL6"/>
<proteinExistence type="predicted"/>
<evidence type="ECO:0000256" key="1">
    <source>
        <dbReference type="SAM" id="SignalP"/>
    </source>
</evidence>